<feature type="domain" description="Calcineurin-like phosphoesterase" evidence="3">
    <location>
        <begin position="114"/>
        <end position="203"/>
    </location>
</feature>
<dbReference type="AlphaFoldDB" id="A0A6A6NXP4"/>
<dbReference type="GO" id="GO:0000298">
    <property type="term" value="F:endopolyphosphatase activity"/>
    <property type="evidence" value="ECO:0007669"/>
    <property type="project" value="TreeGrafter"/>
</dbReference>
<dbReference type="InterPro" id="IPR029052">
    <property type="entry name" value="Metallo-depent_PP-like"/>
</dbReference>
<dbReference type="PANTHER" id="PTHR42850">
    <property type="entry name" value="METALLOPHOSPHOESTERASE"/>
    <property type="match status" value="1"/>
</dbReference>
<sequence length="395" mass="43324">MRRLPPRVSALTQRALRAARSFRLPRRVVRALAFFAVFSLVAYFGFWQRFLQPRLREARLLDASLRDAEGALDSGTGYRYWGWNVRPHFSDMVYVQKLEDKYNPTTAAGATNKRLVVIGDVHGCKSELVKLLDKLSFDSSRDHLVLAGDLVSKGPDSAGVIDFARNVGASCVRGNHDDRVLLAHKSLVAQGHLTPPGDDGAEPPKDRRGDQQAGAPPGADWDMDDPHGPNASLDSDRAHSVARALTAQQLGWLASCPVILDAGNVQGMGKLAVVHAGLVPGVPLERQDPFLCMNMRTIDLETRLPSEDRRGSPWERIWNHYQRKQMPSQRSTVVYGHDAKRGLNIQAYSKGLDSGCVRGGRLTALVLEAGKPGADVTESYVDVPCDNYVKKASGS</sequence>
<evidence type="ECO:0000256" key="1">
    <source>
        <dbReference type="SAM" id="MobiDB-lite"/>
    </source>
</evidence>
<feature type="region of interest" description="Disordered" evidence="1">
    <location>
        <begin position="188"/>
        <end position="237"/>
    </location>
</feature>
<dbReference type="InterPro" id="IPR050126">
    <property type="entry name" value="Ap4A_hydrolase"/>
</dbReference>
<dbReference type="InterPro" id="IPR004843">
    <property type="entry name" value="Calcineurin-like_PHP"/>
</dbReference>
<proteinExistence type="predicted"/>
<dbReference type="OrthoDB" id="10267127at2759"/>
<keyword evidence="2" id="KW-1133">Transmembrane helix</keyword>
<dbReference type="Proteomes" id="UP000799766">
    <property type="component" value="Unassembled WGS sequence"/>
</dbReference>
<dbReference type="GO" id="GO:0005737">
    <property type="term" value="C:cytoplasm"/>
    <property type="evidence" value="ECO:0007669"/>
    <property type="project" value="TreeGrafter"/>
</dbReference>
<dbReference type="Gene3D" id="3.60.21.10">
    <property type="match status" value="1"/>
</dbReference>
<dbReference type="SUPFAM" id="SSF56300">
    <property type="entry name" value="Metallo-dependent phosphatases"/>
    <property type="match status" value="1"/>
</dbReference>
<dbReference type="PANTHER" id="PTHR42850:SF4">
    <property type="entry name" value="ZINC-DEPENDENT ENDOPOLYPHOSPHATASE"/>
    <property type="match status" value="1"/>
</dbReference>
<feature type="transmembrane region" description="Helical" evidence="2">
    <location>
        <begin position="28"/>
        <end position="47"/>
    </location>
</feature>
<evidence type="ECO:0000256" key="2">
    <source>
        <dbReference type="SAM" id="Phobius"/>
    </source>
</evidence>
<evidence type="ECO:0000313" key="5">
    <source>
        <dbReference type="Proteomes" id="UP000799766"/>
    </source>
</evidence>
<protein>
    <submittedName>
        <fullName evidence="4">Metallo-dependent phosphatase-like protein</fullName>
    </submittedName>
</protein>
<evidence type="ECO:0000313" key="4">
    <source>
        <dbReference type="EMBL" id="KAF2456328.1"/>
    </source>
</evidence>
<reference evidence="4" key="1">
    <citation type="journal article" date="2020" name="Stud. Mycol.">
        <title>101 Dothideomycetes genomes: a test case for predicting lifestyles and emergence of pathogens.</title>
        <authorList>
            <person name="Haridas S."/>
            <person name="Albert R."/>
            <person name="Binder M."/>
            <person name="Bloem J."/>
            <person name="Labutti K."/>
            <person name="Salamov A."/>
            <person name="Andreopoulos B."/>
            <person name="Baker S."/>
            <person name="Barry K."/>
            <person name="Bills G."/>
            <person name="Bluhm B."/>
            <person name="Cannon C."/>
            <person name="Castanera R."/>
            <person name="Culley D."/>
            <person name="Daum C."/>
            <person name="Ezra D."/>
            <person name="Gonzalez J."/>
            <person name="Henrissat B."/>
            <person name="Kuo A."/>
            <person name="Liang C."/>
            <person name="Lipzen A."/>
            <person name="Lutzoni F."/>
            <person name="Magnuson J."/>
            <person name="Mondo S."/>
            <person name="Nolan M."/>
            <person name="Ohm R."/>
            <person name="Pangilinan J."/>
            <person name="Park H.-J."/>
            <person name="Ramirez L."/>
            <person name="Alfaro M."/>
            <person name="Sun H."/>
            <person name="Tritt A."/>
            <person name="Yoshinaga Y."/>
            <person name="Zwiers L.-H."/>
            <person name="Turgeon B."/>
            <person name="Goodwin S."/>
            <person name="Spatafora J."/>
            <person name="Crous P."/>
            <person name="Grigoriev I."/>
        </authorList>
    </citation>
    <scope>NUCLEOTIDE SEQUENCE</scope>
    <source>
        <strain evidence="4">ATCC 16933</strain>
    </source>
</reference>
<dbReference type="EMBL" id="MU001683">
    <property type="protein sequence ID" value="KAF2456328.1"/>
    <property type="molecule type" value="Genomic_DNA"/>
</dbReference>
<gene>
    <name evidence="4" type="ORF">BDY21DRAFT_287526</name>
</gene>
<dbReference type="GO" id="GO:0016791">
    <property type="term" value="F:phosphatase activity"/>
    <property type="evidence" value="ECO:0007669"/>
    <property type="project" value="TreeGrafter"/>
</dbReference>
<dbReference type="GO" id="GO:0006798">
    <property type="term" value="P:polyphosphate catabolic process"/>
    <property type="evidence" value="ECO:0007669"/>
    <property type="project" value="TreeGrafter"/>
</dbReference>
<keyword evidence="2" id="KW-0812">Transmembrane</keyword>
<keyword evidence="5" id="KW-1185">Reference proteome</keyword>
<evidence type="ECO:0000259" key="3">
    <source>
        <dbReference type="Pfam" id="PF00149"/>
    </source>
</evidence>
<accession>A0A6A6NXP4</accession>
<dbReference type="CDD" id="cd00144">
    <property type="entry name" value="MPP_PPP_family"/>
    <property type="match status" value="1"/>
</dbReference>
<name>A0A6A6NXP4_9PEZI</name>
<organism evidence="4 5">
    <name type="scientific">Lineolata rhizophorae</name>
    <dbReference type="NCBI Taxonomy" id="578093"/>
    <lineage>
        <taxon>Eukaryota</taxon>
        <taxon>Fungi</taxon>
        <taxon>Dikarya</taxon>
        <taxon>Ascomycota</taxon>
        <taxon>Pezizomycotina</taxon>
        <taxon>Dothideomycetes</taxon>
        <taxon>Dothideomycetes incertae sedis</taxon>
        <taxon>Lineolatales</taxon>
        <taxon>Lineolataceae</taxon>
        <taxon>Lineolata</taxon>
    </lineage>
</organism>
<dbReference type="Pfam" id="PF00149">
    <property type="entry name" value="Metallophos"/>
    <property type="match status" value="1"/>
</dbReference>
<keyword evidence="2" id="KW-0472">Membrane</keyword>